<feature type="compositionally biased region" description="Basic and acidic residues" evidence="1">
    <location>
        <begin position="22"/>
        <end position="40"/>
    </location>
</feature>
<reference evidence="3" key="1">
    <citation type="submission" date="2016-06" db="EMBL/GenBank/DDBJ databases">
        <title>Parallel loss of symbiosis genes in relatives of nitrogen-fixing non-legume Parasponia.</title>
        <authorList>
            <person name="Van Velzen R."/>
            <person name="Holmer R."/>
            <person name="Bu F."/>
            <person name="Rutten L."/>
            <person name="Van Zeijl A."/>
            <person name="Liu W."/>
            <person name="Santuari L."/>
            <person name="Cao Q."/>
            <person name="Sharma T."/>
            <person name="Shen D."/>
            <person name="Roswanjaya Y."/>
            <person name="Wardhani T."/>
            <person name="Kalhor M.S."/>
            <person name="Jansen J."/>
            <person name="Van den Hoogen J."/>
            <person name="Gungor B."/>
            <person name="Hartog M."/>
            <person name="Hontelez J."/>
            <person name="Verver J."/>
            <person name="Yang W.-C."/>
            <person name="Schijlen E."/>
            <person name="Repin R."/>
            <person name="Schilthuizen M."/>
            <person name="Schranz E."/>
            <person name="Heidstra R."/>
            <person name="Miyata K."/>
            <person name="Fedorova E."/>
            <person name="Kohlen W."/>
            <person name="Bisseling T."/>
            <person name="Smit S."/>
            <person name="Geurts R."/>
        </authorList>
    </citation>
    <scope>NUCLEOTIDE SEQUENCE [LARGE SCALE GENOMIC DNA]</scope>
    <source>
        <strain evidence="3">cv. RG33-2</strain>
    </source>
</reference>
<name>A0A2P5ET98_TREOI</name>
<keyword evidence="3" id="KW-1185">Reference proteome</keyword>
<dbReference type="Proteomes" id="UP000237000">
    <property type="component" value="Unassembled WGS sequence"/>
</dbReference>
<dbReference type="InParanoid" id="A0A2P5ET98"/>
<dbReference type="OrthoDB" id="10285245at2759"/>
<feature type="region of interest" description="Disordered" evidence="1">
    <location>
        <begin position="1"/>
        <end position="40"/>
    </location>
</feature>
<proteinExistence type="predicted"/>
<evidence type="ECO:0000256" key="1">
    <source>
        <dbReference type="SAM" id="MobiDB-lite"/>
    </source>
</evidence>
<accession>A0A2P5ET98</accession>
<evidence type="ECO:0000313" key="3">
    <source>
        <dbReference type="Proteomes" id="UP000237000"/>
    </source>
</evidence>
<organism evidence="2 3">
    <name type="scientific">Trema orientale</name>
    <name type="common">Charcoal tree</name>
    <name type="synonym">Celtis orientalis</name>
    <dbReference type="NCBI Taxonomy" id="63057"/>
    <lineage>
        <taxon>Eukaryota</taxon>
        <taxon>Viridiplantae</taxon>
        <taxon>Streptophyta</taxon>
        <taxon>Embryophyta</taxon>
        <taxon>Tracheophyta</taxon>
        <taxon>Spermatophyta</taxon>
        <taxon>Magnoliopsida</taxon>
        <taxon>eudicotyledons</taxon>
        <taxon>Gunneridae</taxon>
        <taxon>Pentapetalae</taxon>
        <taxon>rosids</taxon>
        <taxon>fabids</taxon>
        <taxon>Rosales</taxon>
        <taxon>Cannabaceae</taxon>
        <taxon>Trema</taxon>
    </lineage>
</organism>
<dbReference type="AlphaFoldDB" id="A0A2P5ET98"/>
<dbReference type="EMBL" id="JXTC01000102">
    <property type="protein sequence ID" value="PON88760.1"/>
    <property type="molecule type" value="Genomic_DNA"/>
</dbReference>
<evidence type="ECO:0000313" key="2">
    <source>
        <dbReference type="EMBL" id="PON88760.1"/>
    </source>
</evidence>
<sequence>MRSPLGETDGNEPQQFRVGKTRTGEVDPRGSGSLRDEEEGRAGTVRIMIIEDELTIEVDGVGISEAAFGAELRTMELKGEYVEAVIGPAHRAEEDGAFGFGSH</sequence>
<comment type="caution">
    <text evidence="2">The sequence shown here is derived from an EMBL/GenBank/DDBJ whole genome shotgun (WGS) entry which is preliminary data.</text>
</comment>
<gene>
    <name evidence="2" type="ORF">TorRG33x02_154660</name>
</gene>
<protein>
    <submittedName>
        <fullName evidence="2">Uncharacterized protein</fullName>
    </submittedName>
</protein>